<proteinExistence type="predicted"/>
<protein>
    <submittedName>
        <fullName evidence="2">ATP synthase F0 subunit 8</fullName>
    </submittedName>
</protein>
<keyword evidence="1" id="KW-1133">Transmembrane helix</keyword>
<dbReference type="EMBL" id="MG193492">
    <property type="protein sequence ID" value="AXS66311.1"/>
    <property type="molecule type" value="Genomic_DNA"/>
</dbReference>
<reference evidence="2" key="1">
    <citation type="journal article" date="2018" name="J. ISSAAS">
        <title>The contribution of mitochondrial metagenomics to large-scale data mining and phylogenetic analysis of Coleoptera.</title>
        <authorList>
            <person name="Miller K."/>
            <person name="Linard B."/>
            <person name="Motyka M."/>
            <person name="Bocek M."/>
            <person name="Vogler A.P."/>
        </authorList>
    </citation>
    <scope>NUCLEOTIDE SEQUENCE</scope>
</reference>
<name>A0A346RJR4_9CUCU</name>
<organism evidence="2">
    <name type="scientific">Cucujoidea sp. 10 KM-2017</name>
    <dbReference type="NCBI Taxonomy" id="2219346"/>
    <lineage>
        <taxon>Eukaryota</taxon>
        <taxon>Metazoa</taxon>
        <taxon>Ecdysozoa</taxon>
        <taxon>Arthropoda</taxon>
        <taxon>Hexapoda</taxon>
        <taxon>Insecta</taxon>
        <taxon>Pterygota</taxon>
        <taxon>Neoptera</taxon>
        <taxon>Endopterygota</taxon>
        <taxon>Coleoptera</taxon>
        <taxon>Polyphaga</taxon>
        <taxon>Cucujiformia</taxon>
    </lineage>
</organism>
<dbReference type="AlphaFoldDB" id="A0A346RJR4"/>
<keyword evidence="1" id="KW-0812">Transmembrane</keyword>
<keyword evidence="2" id="KW-0496">Mitochondrion</keyword>
<keyword evidence="1" id="KW-0472">Membrane</keyword>
<gene>
    <name evidence="2" type="primary">atp8</name>
</gene>
<feature type="transmembrane region" description="Helical" evidence="1">
    <location>
        <begin position="12"/>
        <end position="31"/>
    </location>
</feature>
<geneLocation type="mitochondrion" evidence="2"/>
<evidence type="ECO:0000313" key="2">
    <source>
        <dbReference type="EMBL" id="AXS66311.1"/>
    </source>
</evidence>
<evidence type="ECO:0000256" key="1">
    <source>
        <dbReference type="SAM" id="Phobius"/>
    </source>
</evidence>
<sequence>MPQMMPLNWLLQFIFFITIYFMINSFIYFNFIQKINSYKNLYSLKISWKW</sequence>
<accession>A0A346RJR4</accession>